<dbReference type="InterPro" id="IPR027986">
    <property type="entry name" value="TCAIM"/>
</dbReference>
<evidence type="ECO:0000313" key="2">
    <source>
        <dbReference type="EMBL" id="PRP74375.1"/>
    </source>
</evidence>
<comment type="caution">
    <text evidence="2">The sequence shown here is derived from an EMBL/GenBank/DDBJ whole genome shotgun (WGS) entry which is preliminary data.</text>
</comment>
<proteinExistence type="predicted"/>
<dbReference type="Pfam" id="PF14687">
    <property type="entry name" value="DUF4460"/>
    <property type="match status" value="1"/>
</dbReference>
<dbReference type="AlphaFoldDB" id="A0A2P6MRQ1"/>
<evidence type="ECO:0000313" key="3">
    <source>
        <dbReference type="Proteomes" id="UP000241769"/>
    </source>
</evidence>
<protein>
    <recommendedName>
        <fullName evidence="1">DUF4460 domain-containing protein</fullName>
    </recommendedName>
</protein>
<gene>
    <name evidence="2" type="ORF">PROFUN_10273</name>
</gene>
<feature type="domain" description="DUF4460" evidence="1">
    <location>
        <begin position="51"/>
        <end position="129"/>
    </location>
</feature>
<dbReference type="InParanoid" id="A0A2P6MRQ1"/>
<dbReference type="PANTHER" id="PTHR31596:SF1">
    <property type="entry name" value="T-CELL ACTIVATION INHIBITOR, MITOCHONDRIAL"/>
    <property type="match status" value="1"/>
</dbReference>
<name>A0A2P6MRQ1_9EUKA</name>
<dbReference type="OrthoDB" id="20011at2759"/>
<organism evidence="2 3">
    <name type="scientific">Planoprotostelium fungivorum</name>
    <dbReference type="NCBI Taxonomy" id="1890364"/>
    <lineage>
        <taxon>Eukaryota</taxon>
        <taxon>Amoebozoa</taxon>
        <taxon>Evosea</taxon>
        <taxon>Variosea</taxon>
        <taxon>Cavosteliida</taxon>
        <taxon>Cavosteliaceae</taxon>
        <taxon>Planoprotostelium</taxon>
    </lineage>
</organism>
<dbReference type="EMBL" id="MDYQ01000464">
    <property type="protein sequence ID" value="PRP74375.1"/>
    <property type="molecule type" value="Genomic_DNA"/>
</dbReference>
<dbReference type="InterPro" id="IPR028031">
    <property type="entry name" value="DUF4460"/>
</dbReference>
<keyword evidence="3" id="KW-1185">Reference proteome</keyword>
<accession>A0A2P6MRQ1</accession>
<reference evidence="2 3" key="1">
    <citation type="journal article" date="2018" name="Genome Biol. Evol.">
        <title>Multiple Roots of Fruiting Body Formation in Amoebozoa.</title>
        <authorList>
            <person name="Hillmann F."/>
            <person name="Forbes G."/>
            <person name="Novohradska S."/>
            <person name="Ferling I."/>
            <person name="Riege K."/>
            <person name="Groth M."/>
            <person name="Westermann M."/>
            <person name="Marz M."/>
            <person name="Spaller T."/>
            <person name="Winckler T."/>
            <person name="Schaap P."/>
            <person name="Glockner G."/>
        </authorList>
    </citation>
    <scope>NUCLEOTIDE SEQUENCE [LARGE SCALE GENOMIC DNA]</scope>
    <source>
        <strain evidence="2 3">Jena</strain>
    </source>
</reference>
<sequence length="530" mass="61533">MGLLIPRVRMISPVQQEPKTNFCPSNISNRSFSTMKPPIAPGQAEETELQKSGKFLSKYMKQFLLKIHPDLFHEKTDLRQVNQQHLQMLNNISDTLKRKPDPAVLQRFPAKVPLRFFYLVDSKDRSKIQELDLVRQSLFDGLYHLFKMTGITIPEADRFDSGSKRVQDQRRKTGGVRYTSLDLELFQEQIMTHLNHSNVDLSKEYHHNVSGEEMKIDRDMIYFIRGITEEEKKMVLDRLDNVVRYYNKSGDGPTELWLDLPIVIVRKDWALKGVDSLLVIPLEFSAEELTKYIKENVAQIRTARSQIRNSLLDVAANERKILESLEWNEIGISKIVPAHLSAGCMKRLAQPAMLTKIASYNLKELNVMIGREYKYLPSTFAVVIPYDFKDEELVEFFANIVVDPLYQRLIENKLKKISRLLKCRKTIIEPEVRQNVQIELRGRKIEKNLSRKDQELVLKHIYQTFEQATDRSFVDSLTIGSRFHFEPDTRALEIPLDINQAEGANILRHGTDNILLLEKLRLKSQAEQKA</sequence>
<evidence type="ECO:0000259" key="1">
    <source>
        <dbReference type="Pfam" id="PF14687"/>
    </source>
</evidence>
<dbReference type="GO" id="GO:0005739">
    <property type="term" value="C:mitochondrion"/>
    <property type="evidence" value="ECO:0007669"/>
    <property type="project" value="TreeGrafter"/>
</dbReference>
<dbReference type="Proteomes" id="UP000241769">
    <property type="component" value="Unassembled WGS sequence"/>
</dbReference>
<feature type="non-terminal residue" evidence="2">
    <location>
        <position position="530"/>
    </location>
</feature>
<dbReference type="PANTHER" id="PTHR31596">
    <property type="entry name" value="T-CELL ACTIVATION INHIBITOR, MITOCHONDRIAL"/>
    <property type="match status" value="1"/>
</dbReference>